<evidence type="ECO:0000256" key="13">
    <source>
        <dbReference type="ARBA" id="ARBA00023316"/>
    </source>
</evidence>
<dbReference type="AlphaFoldDB" id="A0A415EYI8"/>
<dbReference type="InterPro" id="IPR012338">
    <property type="entry name" value="Beta-lactam/transpept-like"/>
</dbReference>
<evidence type="ECO:0000313" key="18">
    <source>
        <dbReference type="EMBL" id="RHK08356.1"/>
    </source>
</evidence>
<reference evidence="18 19" key="1">
    <citation type="submission" date="2018-08" db="EMBL/GenBank/DDBJ databases">
        <title>A genome reference for cultivated species of the human gut microbiota.</title>
        <authorList>
            <person name="Zou Y."/>
            <person name="Xue W."/>
            <person name="Luo G."/>
        </authorList>
    </citation>
    <scope>NUCLEOTIDE SEQUENCE [LARGE SCALE GENOMIC DNA]</scope>
    <source>
        <strain evidence="18 19">AF48-16</strain>
    </source>
</reference>
<dbReference type="Pfam" id="PF00905">
    <property type="entry name" value="Transpeptidase"/>
    <property type="match status" value="1"/>
</dbReference>
<name>A0A415EYI8_ENTCA</name>
<sequence>MYDYHIVKKKKAKKNRKLVGHWLYIISLALFMGFSARLIYIVQVGVIAGVSLSERIENLYYSSRSIETSRGAIFDRQGTVIAQDILSYTVRAVLSEDYIDNGRPMYLDRARFEETATILSEYLPISNEQVLSILTDGANQTNPPVFQVEFGNVGSGLSVTTRNQIEAAFDAAGINGIYFDARSSRSYPNGIFSSHLIGTTSDDEEIRVGVSGLEYVLNDFLKNQNGRESFQVNASGNPVPATNQMVEEGVDGNDVWTTLDAHLQLFTESVMDEVMEQTRPENLTALLMDAKTGEILTMAQRPSFHPETQEGIADEHFIWRNLFTEEMYEPGSTLKLATVAAAIDEGVFDPTERYNPVSMQIEDRVINDHDSGANGELTMRQALAWSSNTGMVRLQQRIGFDNWAQYLTDFGLGKVTGSELPGEVPGILPSRNRVDYAMSSYGHAIGVNQMQMMQLFSAFANGGEMIRPQLIRRVGEETQVFPEVVSQPISQAAADAVLEYMTDVVTDERYGTAYDVYQLTNHEISVKTGTAQIANENGQGYMTGEFDYIYSAVSIYPTDDPQFILYLTIKRPEEYDRHTLAKIANPLMERSMALQSFRE</sequence>
<evidence type="ECO:0000256" key="1">
    <source>
        <dbReference type="ARBA" id="ARBA00004162"/>
    </source>
</evidence>
<organism evidence="18 19">
    <name type="scientific">Enterococcus casseliflavus</name>
    <name type="common">Enterococcus flavescens</name>
    <dbReference type="NCBI Taxonomy" id="37734"/>
    <lineage>
        <taxon>Bacteria</taxon>
        <taxon>Bacillati</taxon>
        <taxon>Bacillota</taxon>
        <taxon>Bacilli</taxon>
        <taxon>Lactobacillales</taxon>
        <taxon>Enterococcaceae</taxon>
        <taxon>Enterococcus</taxon>
    </lineage>
</organism>
<evidence type="ECO:0000256" key="14">
    <source>
        <dbReference type="ARBA" id="ARBA00055980"/>
    </source>
</evidence>
<evidence type="ECO:0000256" key="8">
    <source>
        <dbReference type="ARBA" id="ARBA00022984"/>
    </source>
</evidence>
<evidence type="ECO:0000259" key="16">
    <source>
        <dbReference type="Pfam" id="PF00905"/>
    </source>
</evidence>
<dbReference type="GO" id="GO:0046677">
    <property type="term" value="P:response to antibiotic"/>
    <property type="evidence" value="ECO:0007669"/>
    <property type="project" value="UniProtKB-KW"/>
</dbReference>
<feature type="domain" description="Penicillin-binding protein dimerisation" evidence="17">
    <location>
        <begin position="66"/>
        <end position="240"/>
    </location>
</feature>
<comment type="caution">
    <text evidence="18">The sequence shown here is derived from an EMBL/GenBank/DDBJ whole genome shotgun (WGS) entry which is preliminary data.</text>
</comment>
<dbReference type="PANTHER" id="PTHR30627">
    <property type="entry name" value="PEPTIDOGLYCAN D,D-TRANSPEPTIDASE"/>
    <property type="match status" value="1"/>
</dbReference>
<dbReference type="InterPro" id="IPR005311">
    <property type="entry name" value="PBP_dimer"/>
</dbReference>
<feature type="transmembrane region" description="Helical" evidence="15">
    <location>
        <begin position="21"/>
        <end position="42"/>
    </location>
</feature>
<dbReference type="InterPro" id="IPR001460">
    <property type="entry name" value="PCN-bd_Tpept"/>
</dbReference>
<dbReference type="Gene3D" id="3.40.710.10">
    <property type="entry name" value="DD-peptidase/beta-lactamase superfamily"/>
    <property type="match status" value="1"/>
</dbReference>
<evidence type="ECO:0000256" key="7">
    <source>
        <dbReference type="ARBA" id="ARBA00022960"/>
    </source>
</evidence>
<dbReference type="FunFam" id="3.40.710.10:FF:000095">
    <property type="entry name" value="Penicillin-binding protein 2x"/>
    <property type="match status" value="1"/>
</dbReference>
<keyword evidence="10 15" id="KW-0472">Membrane</keyword>
<dbReference type="SUPFAM" id="SSF56601">
    <property type="entry name" value="beta-lactamase/transpeptidase-like"/>
    <property type="match status" value="1"/>
</dbReference>
<evidence type="ECO:0000256" key="5">
    <source>
        <dbReference type="ARBA" id="ARBA00022692"/>
    </source>
</evidence>
<dbReference type="EMBL" id="QRMZ01000001">
    <property type="protein sequence ID" value="RHK08356.1"/>
    <property type="molecule type" value="Genomic_DNA"/>
</dbReference>
<dbReference type="GO" id="GO:0008658">
    <property type="term" value="F:penicillin binding"/>
    <property type="evidence" value="ECO:0007669"/>
    <property type="project" value="InterPro"/>
</dbReference>
<evidence type="ECO:0000256" key="3">
    <source>
        <dbReference type="ARBA" id="ARBA00022475"/>
    </source>
</evidence>
<keyword evidence="7" id="KW-0133">Cell shape</keyword>
<dbReference type="Gene3D" id="3.90.1310.10">
    <property type="entry name" value="Penicillin-binding protein 2a (Domain 2)"/>
    <property type="match status" value="1"/>
</dbReference>
<comment type="similarity">
    <text evidence="2">Belongs to the transpeptidase family.</text>
</comment>
<dbReference type="GO" id="GO:0009252">
    <property type="term" value="P:peptidoglycan biosynthetic process"/>
    <property type="evidence" value="ECO:0007669"/>
    <property type="project" value="UniProtKB-KW"/>
</dbReference>
<dbReference type="Gene3D" id="3.30.70.2110">
    <property type="match status" value="1"/>
</dbReference>
<protein>
    <submittedName>
        <fullName evidence="18">Penicillin-binding protein 2</fullName>
    </submittedName>
</protein>
<keyword evidence="6" id="KW-0677">Repeat</keyword>
<keyword evidence="3" id="KW-1003">Cell membrane</keyword>
<dbReference type="InterPro" id="IPR036138">
    <property type="entry name" value="PBP_dimer_sf"/>
</dbReference>
<evidence type="ECO:0000256" key="15">
    <source>
        <dbReference type="SAM" id="Phobius"/>
    </source>
</evidence>
<evidence type="ECO:0000256" key="11">
    <source>
        <dbReference type="ARBA" id="ARBA00023251"/>
    </source>
</evidence>
<evidence type="ECO:0000256" key="2">
    <source>
        <dbReference type="ARBA" id="ARBA00007171"/>
    </source>
</evidence>
<keyword evidence="13" id="KW-0961">Cell wall biogenesis/degradation</keyword>
<evidence type="ECO:0000259" key="17">
    <source>
        <dbReference type="Pfam" id="PF03717"/>
    </source>
</evidence>
<dbReference type="Pfam" id="PF03717">
    <property type="entry name" value="PBP_dimer"/>
    <property type="match status" value="1"/>
</dbReference>
<dbReference type="Gene3D" id="2.20.70.70">
    <property type="match status" value="1"/>
</dbReference>
<evidence type="ECO:0000256" key="12">
    <source>
        <dbReference type="ARBA" id="ARBA00023306"/>
    </source>
</evidence>
<keyword evidence="4" id="KW-0132">Cell division</keyword>
<comment type="subcellular location">
    <subcellularLocation>
        <location evidence="1">Cell membrane</location>
        <topology evidence="1">Single-pass membrane protein</topology>
    </subcellularLocation>
</comment>
<proteinExistence type="inferred from homology"/>
<keyword evidence="5 15" id="KW-0812">Transmembrane</keyword>
<evidence type="ECO:0000256" key="4">
    <source>
        <dbReference type="ARBA" id="ARBA00022618"/>
    </source>
</evidence>
<keyword evidence="8" id="KW-0573">Peptidoglycan synthesis</keyword>
<gene>
    <name evidence="18" type="ORF">DW084_01490</name>
</gene>
<evidence type="ECO:0000256" key="9">
    <source>
        <dbReference type="ARBA" id="ARBA00022989"/>
    </source>
</evidence>
<keyword evidence="11" id="KW-0046">Antibiotic resistance</keyword>
<evidence type="ECO:0000256" key="10">
    <source>
        <dbReference type="ARBA" id="ARBA00023136"/>
    </source>
</evidence>
<dbReference type="SUPFAM" id="SSF56519">
    <property type="entry name" value="Penicillin binding protein dimerisation domain"/>
    <property type="match status" value="1"/>
</dbReference>
<dbReference type="GO" id="GO:0008360">
    <property type="term" value="P:regulation of cell shape"/>
    <property type="evidence" value="ECO:0007669"/>
    <property type="project" value="UniProtKB-KW"/>
</dbReference>
<dbReference type="InterPro" id="IPR050515">
    <property type="entry name" value="Beta-lactam/transpept"/>
</dbReference>
<dbReference type="PANTHER" id="PTHR30627:SF26">
    <property type="entry name" value="PENICILLIN-BINDING PROTEIN 2B"/>
    <property type="match status" value="1"/>
</dbReference>
<dbReference type="Proteomes" id="UP000286288">
    <property type="component" value="Unassembled WGS sequence"/>
</dbReference>
<keyword evidence="12" id="KW-0131">Cell cycle</keyword>
<feature type="domain" description="Penicillin-binding protein transpeptidase" evidence="16">
    <location>
        <begin position="284"/>
        <end position="589"/>
    </location>
</feature>
<accession>A0A415EYI8</accession>
<evidence type="ECO:0000313" key="19">
    <source>
        <dbReference type="Proteomes" id="UP000286288"/>
    </source>
</evidence>
<dbReference type="GO" id="GO:0071555">
    <property type="term" value="P:cell wall organization"/>
    <property type="evidence" value="ECO:0007669"/>
    <property type="project" value="UniProtKB-KW"/>
</dbReference>
<dbReference type="GO" id="GO:0005886">
    <property type="term" value="C:plasma membrane"/>
    <property type="evidence" value="ECO:0007669"/>
    <property type="project" value="UniProtKB-SubCell"/>
</dbReference>
<comment type="function">
    <text evidence="14">A transpeptidase that forms peptide cross-links between adjacent glycan strands in cell wall peptidoglycan (PG). Part of the divisome machinery that synthesizes the septal cross wall. Beta-lactams inactivate the PBPs by acylating an essential serine residue in the active site of these proteins.</text>
</comment>
<keyword evidence="9 15" id="KW-1133">Transmembrane helix</keyword>
<dbReference type="GO" id="GO:0051301">
    <property type="term" value="P:cell division"/>
    <property type="evidence" value="ECO:0007669"/>
    <property type="project" value="UniProtKB-KW"/>
</dbReference>
<evidence type="ECO:0000256" key="6">
    <source>
        <dbReference type="ARBA" id="ARBA00022737"/>
    </source>
</evidence>